<evidence type="ECO:0000313" key="1">
    <source>
        <dbReference type="EMBL" id="KAJ1674204.1"/>
    </source>
</evidence>
<evidence type="ECO:0000313" key="2">
    <source>
        <dbReference type="Proteomes" id="UP001145114"/>
    </source>
</evidence>
<dbReference type="Proteomes" id="UP001145114">
    <property type="component" value="Unassembled WGS sequence"/>
</dbReference>
<comment type="caution">
    <text evidence="1">The sequence shown here is derived from an EMBL/GenBank/DDBJ whole genome shotgun (WGS) entry which is preliminary data.</text>
</comment>
<dbReference type="EMBL" id="JAMZIH010006171">
    <property type="protein sequence ID" value="KAJ1674204.1"/>
    <property type="molecule type" value="Genomic_DNA"/>
</dbReference>
<organism evidence="1 2">
    <name type="scientific">Spiromyces aspiralis</name>
    <dbReference type="NCBI Taxonomy" id="68401"/>
    <lineage>
        <taxon>Eukaryota</taxon>
        <taxon>Fungi</taxon>
        <taxon>Fungi incertae sedis</taxon>
        <taxon>Zoopagomycota</taxon>
        <taxon>Kickxellomycotina</taxon>
        <taxon>Kickxellomycetes</taxon>
        <taxon>Kickxellales</taxon>
        <taxon>Kickxellaceae</taxon>
        <taxon>Spiromyces</taxon>
    </lineage>
</organism>
<gene>
    <name evidence="1" type="ORF">EV182_003756</name>
</gene>
<sequence>MSAATAATTSGVRQVSSLLKVSRWAFFAVGITYGFFHNRSLAKSAAQKRIEEEYDRRVKLIEEAKRKYAELKTPKNQNTGSVNWDDDKSIEAWFMSLK</sequence>
<reference evidence="1" key="1">
    <citation type="submission" date="2022-06" db="EMBL/GenBank/DDBJ databases">
        <title>Phylogenomic reconstructions and comparative analyses of Kickxellomycotina fungi.</title>
        <authorList>
            <person name="Reynolds N.K."/>
            <person name="Stajich J.E."/>
            <person name="Barry K."/>
            <person name="Grigoriev I.V."/>
            <person name="Crous P."/>
            <person name="Smith M.E."/>
        </authorList>
    </citation>
    <scope>NUCLEOTIDE SEQUENCE</scope>
    <source>
        <strain evidence="1">RSA 2271</strain>
    </source>
</reference>
<accession>A0ACC1HCA6</accession>
<protein>
    <submittedName>
        <fullName evidence="1">Uncharacterized protein</fullName>
    </submittedName>
</protein>
<name>A0ACC1HCA6_9FUNG</name>
<keyword evidence="2" id="KW-1185">Reference proteome</keyword>
<proteinExistence type="predicted"/>